<dbReference type="EMBL" id="GG666603">
    <property type="protein sequence ID" value="EEN50045.1"/>
    <property type="molecule type" value="Genomic_DNA"/>
</dbReference>
<dbReference type="PANTHER" id="PTHR43392">
    <property type="entry name" value="AAA-TYPE ATPASE FAMILY PROTEIN / ANKYRIN REPEAT FAMILY PROTEIN"/>
    <property type="match status" value="1"/>
</dbReference>
<evidence type="ECO:0000256" key="3">
    <source>
        <dbReference type="SAM" id="MobiDB-lite"/>
    </source>
</evidence>
<dbReference type="InterPro" id="IPR027417">
    <property type="entry name" value="P-loop_NTPase"/>
</dbReference>
<feature type="compositionally biased region" description="Polar residues" evidence="3">
    <location>
        <begin position="422"/>
        <end position="437"/>
    </location>
</feature>
<name>C3ZB08_BRAFL</name>
<feature type="region of interest" description="Disordered" evidence="3">
    <location>
        <begin position="409"/>
        <end position="437"/>
    </location>
</feature>
<dbReference type="InParanoid" id="C3ZB08"/>
<gene>
    <name evidence="4" type="ORF">BRAFLDRAFT_68526</name>
</gene>
<dbReference type="PRINTS" id="PR00819">
    <property type="entry name" value="CBXCFQXSUPER"/>
</dbReference>
<organism>
    <name type="scientific">Branchiostoma floridae</name>
    <name type="common">Florida lancelet</name>
    <name type="synonym">Amphioxus</name>
    <dbReference type="NCBI Taxonomy" id="7739"/>
    <lineage>
        <taxon>Eukaryota</taxon>
        <taxon>Metazoa</taxon>
        <taxon>Chordata</taxon>
        <taxon>Cephalochordata</taxon>
        <taxon>Leptocardii</taxon>
        <taxon>Amphioxiformes</taxon>
        <taxon>Branchiostomatidae</taxon>
        <taxon>Branchiostoma</taxon>
    </lineage>
</organism>
<dbReference type="InterPro" id="IPR000641">
    <property type="entry name" value="CbxX/CfxQ"/>
</dbReference>
<keyword evidence="2" id="KW-0067">ATP-binding</keyword>
<keyword evidence="1" id="KW-0547">Nucleotide-binding</keyword>
<evidence type="ECO:0000256" key="1">
    <source>
        <dbReference type="ARBA" id="ARBA00022741"/>
    </source>
</evidence>
<dbReference type="eggNOG" id="KOG0730">
    <property type="taxonomic scope" value="Eukaryota"/>
</dbReference>
<dbReference type="Gene3D" id="3.40.50.300">
    <property type="entry name" value="P-loop containing nucleotide triphosphate hydrolases"/>
    <property type="match status" value="1"/>
</dbReference>
<dbReference type="AlphaFoldDB" id="C3ZB08"/>
<feature type="region of interest" description="Disordered" evidence="3">
    <location>
        <begin position="11"/>
        <end position="44"/>
    </location>
</feature>
<dbReference type="PANTHER" id="PTHR43392:SF2">
    <property type="entry name" value="AAA-TYPE ATPASE FAMILY PROTEIN _ ANKYRIN REPEAT FAMILY PROTEIN"/>
    <property type="match status" value="1"/>
</dbReference>
<evidence type="ECO:0008006" key="5">
    <source>
        <dbReference type="Google" id="ProtNLM"/>
    </source>
</evidence>
<dbReference type="InterPro" id="IPR050773">
    <property type="entry name" value="CbxX/CfxQ_RuBisCO_ESX"/>
</dbReference>
<dbReference type="STRING" id="7739.C3ZB08"/>
<sequence>MKTAWAMMMEKEDQFVDNKDGASDDPEPCGHGSISPQNMDDNKRLCCPDSISRQKTSISSKGQIWVYDNDFASDEEWLLPRNNEVQLVERLPSASHRPQLVAPKIDRLELAEFETGLSALWQTGSMTSRIAAIPLIPTDKPHDAVMDTELSAALEEAKAEAPRAVGSLISLGEVFSREEEQALLSKIEKRLAAIFPPGTQNYTGLCSAVGVYKEVLYPDGQAIALKLAKQLKATNSRLQKTTEQSHGQSHSSTLVNFGQVQKDQQAVAISCGPGSRQHPHLGKLFDRFLYKIGIVSKEQPVIVQKGDLTSKWVGHTSEVTRKKILISQFVGHTSEVTRKKINASKGGVLLVDEAYRLAQANSSLKDVGREALEELMSVMESGDPIMIFAGYPVEMASFLDVNHGALATQQQHNNPPAPRPRFTNTSPSQQQENDSLAASQVPGTCLYCKSLTKSYDKVRTARFKPQMKEFMTNVFLVIGQDDTCPPAIKVIGQDDTCLPTIKVNGRESVETTPAQQPLS</sequence>
<dbReference type="GO" id="GO:0005524">
    <property type="term" value="F:ATP binding"/>
    <property type="evidence" value="ECO:0007669"/>
    <property type="project" value="UniProtKB-KW"/>
</dbReference>
<reference evidence="4" key="1">
    <citation type="journal article" date="2008" name="Nature">
        <title>The amphioxus genome and the evolution of the chordate karyotype.</title>
        <authorList>
            <consortium name="US DOE Joint Genome Institute (JGI-PGF)"/>
            <person name="Putnam N.H."/>
            <person name="Butts T."/>
            <person name="Ferrier D.E.K."/>
            <person name="Furlong R.F."/>
            <person name="Hellsten U."/>
            <person name="Kawashima T."/>
            <person name="Robinson-Rechavi M."/>
            <person name="Shoguchi E."/>
            <person name="Terry A."/>
            <person name="Yu J.-K."/>
            <person name="Benito-Gutierrez E.L."/>
            <person name="Dubchak I."/>
            <person name="Garcia-Fernandez J."/>
            <person name="Gibson-Brown J.J."/>
            <person name="Grigoriev I.V."/>
            <person name="Horton A.C."/>
            <person name="de Jong P.J."/>
            <person name="Jurka J."/>
            <person name="Kapitonov V.V."/>
            <person name="Kohara Y."/>
            <person name="Kuroki Y."/>
            <person name="Lindquist E."/>
            <person name="Lucas S."/>
            <person name="Osoegawa K."/>
            <person name="Pennacchio L.A."/>
            <person name="Salamov A.A."/>
            <person name="Satou Y."/>
            <person name="Sauka-Spengler T."/>
            <person name="Schmutz J."/>
            <person name="Shin-I T."/>
            <person name="Toyoda A."/>
            <person name="Bronner-Fraser M."/>
            <person name="Fujiyama A."/>
            <person name="Holland L.Z."/>
            <person name="Holland P.W.H."/>
            <person name="Satoh N."/>
            <person name="Rokhsar D.S."/>
        </authorList>
    </citation>
    <scope>NUCLEOTIDE SEQUENCE [LARGE SCALE GENOMIC DNA]</scope>
    <source>
        <strain evidence="4">S238N-H82</strain>
        <tissue evidence="4">Testes</tissue>
    </source>
</reference>
<accession>C3ZB08</accession>
<dbReference type="SUPFAM" id="SSF52540">
    <property type="entry name" value="P-loop containing nucleoside triphosphate hydrolases"/>
    <property type="match status" value="1"/>
</dbReference>
<feature type="compositionally biased region" description="Basic and acidic residues" evidence="3">
    <location>
        <begin position="11"/>
        <end position="22"/>
    </location>
</feature>
<evidence type="ECO:0000313" key="4">
    <source>
        <dbReference type="EMBL" id="EEN50045.1"/>
    </source>
</evidence>
<protein>
    <recommendedName>
        <fullName evidence="5">ATPase AAA-type core domain-containing protein</fullName>
    </recommendedName>
</protein>
<proteinExistence type="predicted"/>
<evidence type="ECO:0000256" key="2">
    <source>
        <dbReference type="ARBA" id="ARBA00022840"/>
    </source>
</evidence>